<evidence type="ECO:0000313" key="8">
    <source>
        <dbReference type="EMBL" id="KZN39036.1"/>
    </source>
</evidence>
<feature type="domain" description="Histidine kinase" evidence="6">
    <location>
        <begin position="221"/>
        <end position="442"/>
    </location>
</feature>
<dbReference type="InterPro" id="IPR036097">
    <property type="entry name" value="HisK_dim/P_sf"/>
</dbReference>
<dbReference type="GO" id="GO:0000155">
    <property type="term" value="F:phosphorelay sensor kinase activity"/>
    <property type="evidence" value="ECO:0007669"/>
    <property type="project" value="InterPro"/>
</dbReference>
<dbReference type="InterPro" id="IPR001789">
    <property type="entry name" value="Sig_transdc_resp-reg_receiver"/>
</dbReference>
<dbReference type="Gene3D" id="3.40.50.2300">
    <property type="match status" value="1"/>
</dbReference>
<name>A0A166WYD6_9GAMM</name>
<evidence type="ECO:0000256" key="2">
    <source>
        <dbReference type="ARBA" id="ARBA00012438"/>
    </source>
</evidence>
<dbReference type="PANTHER" id="PTHR43065:SF50">
    <property type="entry name" value="HISTIDINE KINASE"/>
    <property type="match status" value="1"/>
</dbReference>
<comment type="catalytic activity">
    <reaction evidence="1">
        <text>ATP + protein L-histidine = ADP + protein N-phospho-L-histidine.</text>
        <dbReference type="EC" id="2.7.13.3"/>
    </reaction>
</comment>
<feature type="modified residue" description="4-aspartylphosphate" evidence="4">
    <location>
        <position position="81"/>
    </location>
</feature>
<evidence type="ECO:0000256" key="1">
    <source>
        <dbReference type="ARBA" id="ARBA00000085"/>
    </source>
</evidence>
<dbReference type="Pfam" id="PF02518">
    <property type="entry name" value="HATPase_c"/>
    <property type="match status" value="1"/>
</dbReference>
<evidence type="ECO:0000259" key="7">
    <source>
        <dbReference type="PROSITE" id="PS50110"/>
    </source>
</evidence>
<dbReference type="InterPro" id="IPR005467">
    <property type="entry name" value="His_kinase_dom"/>
</dbReference>
<dbReference type="InterPro" id="IPR004358">
    <property type="entry name" value="Sig_transdc_His_kin-like_C"/>
</dbReference>
<organism evidence="8 9">
    <name type="scientific">Pseudoalteromonas luteoviolacea DSM 6061</name>
    <dbReference type="NCBI Taxonomy" id="1365250"/>
    <lineage>
        <taxon>Bacteria</taxon>
        <taxon>Pseudomonadati</taxon>
        <taxon>Pseudomonadota</taxon>
        <taxon>Gammaproteobacteria</taxon>
        <taxon>Alteromonadales</taxon>
        <taxon>Pseudoalteromonadaceae</taxon>
        <taxon>Pseudoalteromonas</taxon>
    </lineage>
</organism>
<dbReference type="InterPro" id="IPR003594">
    <property type="entry name" value="HATPase_dom"/>
</dbReference>
<feature type="coiled-coil region" evidence="5">
    <location>
        <begin position="157"/>
        <end position="191"/>
    </location>
</feature>
<dbReference type="SMART" id="SM00387">
    <property type="entry name" value="HATPase_c"/>
    <property type="match status" value="1"/>
</dbReference>
<dbReference type="CDD" id="cd00156">
    <property type="entry name" value="REC"/>
    <property type="match status" value="1"/>
</dbReference>
<dbReference type="PANTHER" id="PTHR43065">
    <property type="entry name" value="SENSOR HISTIDINE KINASE"/>
    <property type="match status" value="1"/>
</dbReference>
<dbReference type="PROSITE" id="PS50109">
    <property type="entry name" value="HIS_KIN"/>
    <property type="match status" value="1"/>
</dbReference>
<dbReference type="CDD" id="cd00082">
    <property type="entry name" value="HisKA"/>
    <property type="match status" value="1"/>
</dbReference>
<keyword evidence="3 4" id="KW-0597">Phosphoprotein</keyword>
<evidence type="ECO:0000256" key="3">
    <source>
        <dbReference type="ARBA" id="ARBA00022553"/>
    </source>
</evidence>
<dbReference type="PATRIC" id="fig|1365250.3.peg.2148"/>
<dbReference type="AlphaFoldDB" id="A0A166WYD6"/>
<evidence type="ECO:0000256" key="4">
    <source>
        <dbReference type="PROSITE-ProRule" id="PRU00169"/>
    </source>
</evidence>
<evidence type="ECO:0000313" key="9">
    <source>
        <dbReference type="Proteomes" id="UP000076643"/>
    </source>
</evidence>
<dbReference type="Pfam" id="PF00072">
    <property type="entry name" value="Response_reg"/>
    <property type="match status" value="1"/>
</dbReference>
<dbReference type="EC" id="2.7.13.3" evidence="2"/>
<dbReference type="SUPFAM" id="SSF52172">
    <property type="entry name" value="CheY-like"/>
    <property type="match status" value="1"/>
</dbReference>
<dbReference type="SUPFAM" id="SSF47384">
    <property type="entry name" value="Homodimeric domain of signal transducing histidine kinase"/>
    <property type="match status" value="1"/>
</dbReference>
<sequence length="442" mass="49384">MSNSSFSFLASESGQPLNTPKKEPWIILLVDDEPEIHQVTTMALSRFTYEGRSLEFLHAYSKAQAIEMMQSETRVSVILLDVIMETDTAGLDCVREIRHVLKNKTVRIILRTGQPSTIPEHEVMLKYDINDYKNKVDLTKSRLYIAMTSALRAYQDIERQAELINALKDLNDNLEERVVERTSELQLANLELIQAKQQIIAQQQSLLQSEKMASIGQLAAGVAHEINNPLGAMKCNFDVLADYIEKFSKCMKERNIDELTPDLADIKEILEDTDIDMNRIAKIVNALSIFNGISGEESTSLNIKEVVEQFVASLQQPLQVSYSIVEGADWHLRCCRGQLLQVLEILYVNSVESGTKTGDIELTIASSQNAIQITVKDRGDGIEASKLTRIFDPFYTTKPIGQNLGLGLTIALVLAKHNSGNISVESELGVGSCFDVRFSKVK</sequence>
<dbReference type="SUPFAM" id="SSF55874">
    <property type="entry name" value="ATPase domain of HSP90 chaperone/DNA topoisomerase II/histidine kinase"/>
    <property type="match status" value="1"/>
</dbReference>
<dbReference type="Gene3D" id="3.30.565.10">
    <property type="entry name" value="Histidine kinase-like ATPase, C-terminal domain"/>
    <property type="match status" value="1"/>
</dbReference>
<comment type="caution">
    <text evidence="8">The sequence shown here is derived from an EMBL/GenBank/DDBJ whole genome shotgun (WGS) entry which is preliminary data.</text>
</comment>
<dbReference type="EMBL" id="AUYB01000100">
    <property type="protein sequence ID" value="KZN39036.1"/>
    <property type="molecule type" value="Genomic_DNA"/>
</dbReference>
<evidence type="ECO:0000256" key="5">
    <source>
        <dbReference type="SAM" id="Coils"/>
    </source>
</evidence>
<dbReference type="PRINTS" id="PR00344">
    <property type="entry name" value="BCTRLSENSOR"/>
</dbReference>
<feature type="domain" description="Response regulatory" evidence="7">
    <location>
        <begin position="26"/>
        <end position="150"/>
    </location>
</feature>
<reference evidence="8 9" key="1">
    <citation type="submission" date="2013-07" db="EMBL/GenBank/DDBJ databases">
        <title>Comparative Genomic and Metabolomic Analysis of Twelve Strains of Pseudoalteromonas luteoviolacea.</title>
        <authorList>
            <person name="Vynne N.G."/>
            <person name="Mansson M."/>
            <person name="Gram L."/>
        </authorList>
    </citation>
    <scope>NUCLEOTIDE SEQUENCE [LARGE SCALE GENOMIC DNA]</scope>
    <source>
        <strain evidence="8 9">DSM 6061</strain>
    </source>
</reference>
<dbReference type="InterPro" id="IPR003661">
    <property type="entry name" value="HisK_dim/P_dom"/>
</dbReference>
<evidence type="ECO:0000259" key="6">
    <source>
        <dbReference type="PROSITE" id="PS50109"/>
    </source>
</evidence>
<dbReference type="RefSeq" id="WP_063365205.1">
    <property type="nucleotide sequence ID" value="NZ_AQHB01000049.1"/>
</dbReference>
<keyword evidence="9" id="KW-1185">Reference proteome</keyword>
<accession>A0A166WYD6</accession>
<gene>
    <name evidence="8" type="ORF">N475_14595</name>
</gene>
<dbReference type="SMART" id="SM00388">
    <property type="entry name" value="HisKA"/>
    <property type="match status" value="1"/>
</dbReference>
<dbReference type="PROSITE" id="PS50110">
    <property type="entry name" value="RESPONSE_REGULATORY"/>
    <property type="match status" value="1"/>
</dbReference>
<protein>
    <recommendedName>
        <fullName evidence="2">histidine kinase</fullName>
        <ecNumber evidence="2">2.7.13.3</ecNumber>
    </recommendedName>
</protein>
<dbReference type="Proteomes" id="UP000076643">
    <property type="component" value="Unassembled WGS sequence"/>
</dbReference>
<dbReference type="Gene3D" id="1.10.287.130">
    <property type="match status" value="1"/>
</dbReference>
<proteinExistence type="predicted"/>
<dbReference type="InterPro" id="IPR036890">
    <property type="entry name" value="HATPase_C_sf"/>
</dbReference>
<keyword evidence="5" id="KW-0175">Coiled coil</keyword>
<dbReference type="InterPro" id="IPR011006">
    <property type="entry name" value="CheY-like_superfamily"/>
</dbReference>